<reference evidence="3" key="1">
    <citation type="submission" date="2021-02" db="EMBL/GenBank/DDBJ databases">
        <authorList>
            <person name="Dougan E. K."/>
            <person name="Rhodes N."/>
            <person name="Thang M."/>
            <person name="Chan C."/>
        </authorList>
    </citation>
    <scope>NUCLEOTIDE SEQUENCE</scope>
</reference>
<feature type="compositionally biased region" description="Acidic residues" evidence="1">
    <location>
        <begin position="251"/>
        <end position="270"/>
    </location>
</feature>
<dbReference type="OrthoDB" id="430922at2759"/>
<feature type="region of interest" description="Disordered" evidence="1">
    <location>
        <begin position="246"/>
        <end position="270"/>
    </location>
</feature>
<feature type="domain" description="Integrase catalytic" evidence="2">
    <location>
        <begin position="25"/>
        <end position="160"/>
    </location>
</feature>
<dbReference type="EMBL" id="CAJNJA010017449">
    <property type="protein sequence ID" value="CAE7401504.1"/>
    <property type="molecule type" value="Genomic_DNA"/>
</dbReference>
<accession>A0A812QSH2</accession>
<evidence type="ECO:0000313" key="4">
    <source>
        <dbReference type="Proteomes" id="UP000601435"/>
    </source>
</evidence>
<evidence type="ECO:0000313" key="3">
    <source>
        <dbReference type="EMBL" id="CAE7401504.1"/>
    </source>
</evidence>
<gene>
    <name evidence="3" type="primary">JNK</name>
    <name evidence="3" type="ORF">SNEC2469_LOCUS10990</name>
</gene>
<dbReference type="AlphaFoldDB" id="A0A812QSH2"/>
<dbReference type="GO" id="GO:0015074">
    <property type="term" value="P:DNA integration"/>
    <property type="evidence" value="ECO:0007669"/>
    <property type="project" value="InterPro"/>
</dbReference>
<protein>
    <submittedName>
        <fullName evidence="3">JNK protein</fullName>
    </submittedName>
</protein>
<dbReference type="Gene3D" id="3.30.420.10">
    <property type="entry name" value="Ribonuclease H-like superfamily/Ribonuclease H"/>
    <property type="match status" value="1"/>
</dbReference>
<dbReference type="PROSITE" id="PS50994">
    <property type="entry name" value="INTEGRASE"/>
    <property type="match status" value="1"/>
</dbReference>
<keyword evidence="4" id="KW-1185">Reference proteome</keyword>
<sequence length="270" mass="30403">MTRLPKDPYCDACQRAKTENIKSHRQDSPCDKEFEKFGGDHVTIDTMVLHGLGNRGNHGETDAVVFYDLATGWLESVPVKSRTNTETLRDFEQVFGELRDVNTFSMDVERRYAPSQIREVYCDKAREFISVCKKVGIPVMRSTPGMPRTNAVAESKVKLVLHGARVALRQAGLEAKFWPYAGCRHFCLARSIEINAGESAFQRRYGEFKCDGQHLPYGCLIGLFPLPSRKKLDEVPAMKRFSGEEYATPADIEDDAESVDFPDGVPDLDE</sequence>
<dbReference type="InterPro" id="IPR001584">
    <property type="entry name" value="Integrase_cat-core"/>
</dbReference>
<comment type="caution">
    <text evidence="3">The sequence shown here is derived from an EMBL/GenBank/DDBJ whole genome shotgun (WGS) entry which is preliminary data.</text>
</comment>
<dbReference type="SUPFAM" id="SSF53098">
    <property type="entry name" value="Ribonuclease H-like"/>
    <property type="match status" value="1"/>
</dbReference>
<dbReference type="Proteomes" id="UP000601435">
    <property type="component" value="Unassembled WGS sequence"/>
</dbReference>
<evidence type="ECO:0000256" key="1">
    <source>
        <dbReference type="SAM" id="MobiDB-lite"/>
    </source>
</evidence>
<dbReference type="InterPro" id="IPR036397">
    <property type="entry name" value="RNaseH_sf"/>
</dbReference>
<name>A0A812QSH2_9DINO</name>
<proteinExistence type="predicted"/>
<dbReference type="GO" id="GO:0003676">
    <property type="term" value="F:nucleic acid binding"/>
    <property type="evidence" value="ECO:0007669"/>
    <property type="project" value="InterPro"/>
</dbReference>
<evidence type="ECO:0000259" key="2">
    <source>
        <dbReference type="PROSITE" id="PS50994"/>
    </source>
</evidence>
<organism evidence="3 4">
    <name type="scientific">Symbiodinium necroappetens</name>
    <dbReference type="NCBI Taxonomy" id="1628268"/>
    <lineage>
        <taxon>Eukaryota</taxon>
        <taxon>Sar</taxon>
        <taxon>Alveolata</taxon>
        <taxon>Dinophyceae</taxon>
        <taxon>Suessiales</taxon>
        <taxon>Symbiodiniaceae</taxon>
        <taxon>Symbiodinium</taxon>
    </lineage>
</organism>
<dbReference type="InterPro" id="IPR012337">
    <property type="entry name" value="RNaseH-like_sf"/>
</dbReference>